<dbReference type="AlphaFoldDB" id="A3MV48"/>
<evidence type="ECO:0000256" key="4">
    <source>
        <dbReference type="ARBA" id="ARBA00022691"/>
    </source>
</evidence>
<dbReference type="Pfam" id="PF04013">
    <property type="entry name" value="Methyltrn_RNA_2"/>
    <property type="match status" value="1"/>
</dbReference>
<evidence type="ECO:0000256" key="1">
    <source>
        <dbReference type="ARBA" id="ARBA00022490"/>
    </source>
</evidence>
<dbReference type="EMBL" id="CP000561">
    <property type="protein sequence ID" value="ABO08515.1"/>
    <property type="molecule type" value="Genomic_DNA"/>
</dbReference>
<dbReference type="Gene3D" id="3.40.1280.10">
    <property type="match status" value="1"/>
</dbReference>
<keyword evidence="6" id="KW-1185">Reference proteome</keyword>
<evidence type="ECO:0000313" key="5">
    <source>
        <dbReference type="EMBL" id="ABO08515.1"/>
    </source>
</evidence>
<dbReference type="GO" id="GO:0008757">
    <property type="term" value="F:S-adenosylmethionine-dependent methyltransferase activity"/>
    <property type="evidence" value="ECO:0007669"/>
    <property type="project" value="TreeGrafter"/>
</dbReference>
<dbReference type="PANTHER" id="PTHR40703:SF1">
    <property type="entry name" value="TRNA (PSEUDOURIDINE(54)-N(1))-METHYLTRANSFERASE"/>
    <property type="match status" value="1"/>
</dbReference>
<dbReference type="InterPro" id="IPR007158">
    <property type="entry name" value="TrmY"/>
</dbReference>
<dbReference type="GeneID" id="4909987"/>
<dbReference type="Proteomes" id="UP000001431">
    <property type="component" value="Chromosome"/>
</dbReference>
<keyword evidence="3" id="KW-0808">Transferase</keyword>
<organism evidence="5 6">
    <name type="scientific">Pyrobaculum calidifontis (strain DSM 21063 / JCM 11548 / VA1)</name>
    <dbReference type="NCBI Taxonomy" id="410359"/>
    <lineage>
        <taxon>Archaea</taxon>
        <taxon>Thermoproteota</taxon>
        <taxon>Thermoprotei</taxon>
        <taxon>Thermoproteales</taxon>
        <taxon>Thermoproteaceae</taxon>
        <taxon>Pyrobaculum</taxon>
    </lineage>
</organism>
<keyword evidence="4" id="KW-0949">S-adenosyl-L-methionine</keyword>
<protein>
    <recommendedName>
        <fullName evidence="7">tRNA (pseudouridine(54)-N(1))-methyltransferase</fullName>
    </recommendedName>
</protein>
<dbReference type="GO" id="GO:0008175">
    <property type="term" value="F:tRNA methyltransferase activity"/>
    <property type="evidence" value="ECO:0007669"/>
    <property type="project" value="InterPro"/>
</dbReference>
<dbReference type="PANTHER" id="PTHR40703">
    <property type="entry name" value="TRNA (PSEUDOURIDINE(54)-N(1))-METHYLTRANSFERASE"/>
    <property type="match status" value="1"/>
</dbReference>
<dbReference type="InterPro" id="IPR029026">
    <property type="entry name" value="tRNA_m1G_MTases_N"/>
</dbReference>
<keyword evidence="1" id="KW-0963">Cytoplasm</keyword>
<dbReference type="GO" id="GO:0030488">
    <property type="term" value="P:tRNA methylation"/>
    <property type="evidence" value="ECO:0007669"/>
    <property type="project" value="TreeGrafter"/>
</dbReference>
<gene>
    <name evidence="5" type="ordered locus">Pcal_1090</name>
</gene>
<dbReference type="eggNOG" id="arCOG01239">
    <property type="taxonomic scope" value="Archaea"/>
</dbReference>
<reference evidence="5" key="1">
    <citation type="submission" date="2007-02" db="EMBL/GenBank/DDBJ databases">
        <title>Complete sequence of Pyrobaculum calidifontis JCM 11548.</title>
        <authorList>
            <consortium name="US DOE Joint Genome Institute"/>
            <person name="Copeland A."/>
            <person name="Lucas S."/>
            <person name="Lapidus A."/>
            <person name="Barry K."/>
            <person name="Glavina del Rio T."/>
            <person name="Dalin E."/>
            <person name="Tice H."/>
            <person name="Pitluck S."/>
            <person name="Chain P."/>
            <person name="Malfatti S."/>
            <person name="Shin M."/>
            <person name="Vergez L."/>
            <person name="Schmutz J."/>
            <person name="Larimer F."/>
            <person name="Land M."/>
            <person name="Hauser L."/>
            <person name="Kyrpides N."/>
            <person name="Mikhailova N."/>
            <person name="Cozen A.E."/>
            <person name="Fitz-Gibbon S.T."/>
            <person name="House C.H."/>
            <person name="Saltikov C."/>
            <person name="Lowe T.M."/>
            <person name="Richardson P."/>
        </authorList>
    </citation>
    <scope>NUCLEOTIDE SEQUENCE [LARGE SCALE GENOMIC DNA]</scope>
    <source>
        <strain evidence="5">JCM 11548</strain>
    </source>
</reference>
<sequence length="160" mass="17803">MSFLIKSDTVCPWTIDVKALVKGRFDVLVDFAAESIRGGAREVYIVLCDGTTYRVSSVPAGPAVEVASWLLSQPSFKASLEAILANYRRVYYLHERGVDILNADLSGDALYVFGDHDGLSREDEEVLAKRAQWLSLGPVPYMSWQAAAYVAFLLRRLNKL</sequence>
<evidence type="ECO:0000256" key="2">
    <source>
        <dbReference type="ARBA" id="ARBA00022603"/>
    </source>
</evidence>
<dbReference type="OrthoDB" id="27492at2157"/>
<keyword evidence="2" id="KW-0489">Methyltransferase</keyword>
<dbReference type="InterPro" id="IPR029028">
    <property type="entry name" value="Alpha/beta_knot_MTases"/>
</dbReference>
<dbReference type="STRING" id="410359.Pcal_1090"/>
<proteinExistence type="predicted"/>
<accession>A3MV48</accession>
<dbReference type="KEGG" id="pcl:Pcal_1090"/>
<evidence type="ECO:0000313" key="6">
    <source>
        <dbReference type="Proteomes" id="UP000001431"/>
    </source>
</evidence>
<dbReference type="SUPFAM" id="SSF75217">
    <property type="entry name" value="alpha/beta knot"/>
    <property type="match status" value="1"/>
</dbReference>
<dbReference type="RefSeq" id="WP_011849773.1">
    <property type="nucleotide sequence ID" value="NC_009073.1"/>
</dbReference>
<evidence type="ECO:0008006" key="7">
    <source>
        <dbReference type="Google" id="ProtNLM"/>
    </source>
</evidence>
<dbReference type="HOGENOM" id="CLU_1656942_0_0_2"/>
<name>A3MV48_PYRCJ</name>
<evidence type="ECO:0000256" key="3">
    <source>
        <dbReference type="ARBA" id="ARBA00022679"/>
    </source>
</evidence>